<keyword evidence="2" id="KW-1185">Reference proteome</keyword>
<protein>
    <submittedName>
        <fullName evidence="1">Uncharacterized protein</fullName>
    </submittedName>
</protein>
<dbReference type="Proteomes" id="UP001057221">
    <property type="component" value="Segment"/>
</dbReference>
<reference evidence="1 2" key="1">
    <citation type="submission" date="2022-05" db="EMBL/GenBank/DDBJ databases">
        <authorList>
            <person name="Friedrich I."/>
            <person name="Poehlein A."/>
            <person name="Schneider D."/>
            <person name="Hertel R."/>
            <person name="Daniel R."/>
        </authorList>
    </citation>
    <scope>NUCLEOTIDE SEQUENCE [LARGE SCALE GENOMIC DNA]</scope>
</reference>
<organism evidence="1 2">
    <name type="scientific">Brevundimonas phage vB_BpoS-Domovoi</name>
    <dbReference type="NCBI Taxonomy" id="2948598"/>
    <lineage>
        <taxon>Viruses</taxon>
        <taxon>Duplodnaviria</taxon>
        <taxon>Heunggongvirae</taxon>
        <taxon>Uroviricota</taxon>
        <taxon>Caudoviricetes</taxon>
        <taxon>Jeanschmidtviridae</taxon>
        <taxon>Marchewkavirus</taxon>
        <taxon>Marchewkavirus domovoi</taxon>
    </lineage>
</organism>
<evidence type="ECO:0000313" key="1">
    <source>
        <dbReference type="EMBL" id="USN14647.1"/>
    </source>
</evidence>
<dbReference type="EMBL" id="ON529855">
    <property type="protein sequence ID" value="USN14647.1"/>
    <property type="molecule type" value="Genomic_DNA"/>
</dbReference>
<proteinExistence type="predicted"/>
<sequence>MTDHLDRDLVPSTWIIIYPRGDRTRIGIAEITPACDYERRDYALAARRDFYDDEPGAEAYARALAKQYGLTLDPDIPLLLDADEPETTVAVPHDEDAHEAYHAAMDRGAPVANTEANLRFLALDLYASGFGAALDPQSAAGQALLDTLLDAGEGRPFTPFNFNRA</sequence>
<evidence type="ECO:0000313" key="2">
    <source>
        <dbReference type="Proteomes" id="UP001057221"/>
    </source>
</evidence>
<accession>A0A9E7MRS8</accession>
<name>A0A9E7MRS8_9CAUD</name>
<gene>
    <name evidence="1" type="ORF">DOMOVOI_01730</name>
</gene>